<dbReference type="Proteomes" id="UP000886501">
    <property type="component" value="Unassembled WGS sequence"/>
</dbReference>
<dbReference type="EMBL" id="MU118094">
    <property type="protein sequence ID" value="KAF9645337.1"/>
    <property type="molecule type" value="Genomic_DNA"/>
</dbReference>
<name>A0ACB6Z725_THEGA</name>
<feature type="non-terminal residue" evidence="1">
    <location>
        <position position="1"/>
    </location>
</feature>
<organism evidence="1 2">
    <name type="scientific">Thelephora ganbajun</name>
    <name type="common">Ganba fungus</name>
    <dbReference type="NCBI Taxonomy" id="370292"/>
    <lineage>
        <taxon>Eukaryota</taxon>
        <taxon>Fungi</taxon>
        <taxon>Dikarya</taxon>
        <taxon>Basidiomycota</taxon>
        <taxon>Agaricomycotina</taxon>
        <taxon>Agaricomycetes</taxon>
        <taxon>Thelephorales</taxon>
        <taxon>Thelephoraceae</taxon>
        <taxon>Thelephora</taxon>
    </lineage>
</organism>
<keyword evidence="2" id="KW-1185">Reference proteome</keyword>
<evidence type="ECO:0000313" key="2">
    <source>
        <dbReference type="Proteomes" id="UP000886501"/>
    </source>
</evidence>
<accession>A0ACB6Z725</accession>
<comment type="caution">
    <text evidence="1">The sequence shown here is derived from an EMBL/GenBank/DDBJ whole genome shotgun (WGS) entry which is preliminary data.</text>
</comment>
<reference evidence="1" key="2">
    <citation type="journal article" date="2020" name="Nat. Commun.">
        <title>Large-scale genome sequencing of mycorrhizal fungi provides insights into the early evolution of symbiotic traits.</title>
        <authorList>
            <person name="Miyauchi S."/>
            <person name="Kiss E."/>
            <person name="Kuo A."/>
            <person name="Drula E."/>
            <person name="Kohler A."/>
            <person name="Sanchez-Garcia M."/>
            <person name="Morin E."/>
            <person name="Andreopoulos B."/>
            <person name="Barry K.W."/>
            <person name="Bonito G."/>
            <person name="Buee M."/>
            <person name="Carver A."/>
            <person name="Chen C."/>
            <person name="Cichocki N."/>
            <person name="Clum A."/>
            <person name="Culley D."/>
            <person name="Crous P.W."/>
            <person name="Fauchery L."/>
            <person name="Girlanda M."/>
            <person name="Hayes R.D."/>
            <person name="Keri Z."/>
            <person name="LaButti K."/>
            <person name="Lipzen A."/>
            <person name="Lombard V."/>
            <person name="Magnuson J."/>
            <person name="Maillard F."/>
            <person name="Murat C."/>
            <person name="Nolan M."/>
            <person name="Ohm R.A."/>
            <person name="Pangilinan J."/>
            <person name="Pereira M.F."/>
            <person name="Perotto S."/>
            <person name="Peter M."/>
            <person name="Pfister S."/>
            <person name="Riley R."/>
            <person name="Sitrit Y."/>
            <person name="Stielow J.B."/>
            <person name="Szollosi G."/>
            <person name="Zifcakova L."/>
            <person name="Stursova M."/>
            <person name="Spatafora J.W."/>
            <person name="Tedersoo L."/>
            <person name="Vaario L.M."/>
            <person name="Yamada A."/>
            <person name="Yan M."/>
            <person name="Wang P."/>
            <person name="Xu J."/>
            <person name="Bruns T."/>
            <person name="Baldrian P."/>
            <person name="Vilgalys R."/>
            <person name="Dunand C."/>
            <person name="Henrissat B."/>
            <person name="Grigoriev I.V."/>
            <person name="Hibbett D."/>
            <person name="Nagy L.G."/>
            <person name="Martin F.M."/>
        </authorList>
    </citation>
    <scope>NUCLEOTIDE SEQUENCE</scope>
    <source>
        <strain evidence="1">P2</strain>
    </source>
</reference>
<feature type="non-terminal residue" evidence="1">
    <location>
        <position position="112"/>
    </location>
</feature>
<gene>
    <name evidence="1" type="ORF">BDM02DRAFT_3081173</name>
</gene>
<proteinExistence type="predicted"/>
<reference evidence="1" key="1">
    <citation type="submission" date="2019-10" db="EMBL/GenBank/DDBJ databases">
        <authorList>
            <consortium name="DOE Joint Genome Institute"/>
            <person name="Kuo A."/>
            <person name="Miyauchi S."/>
            <person name="Kiss E."/>
            <person name="Drula E."/>
            <person name="Kohler A."/>
            <person name="Sanchez-Garcia M."/>
            <person name="Andreopoulos B."/>
            <person name="Barry K.W."/>
            <person name="Bonito G."/>
            <person name="Buee M."/>
            <person name="Carver A."/>
            <person name="Chen C."/>
            <person name="Cichocki N."/>
            <person name="Clum A."/>
            <person name="Culley D."/>
            <person name="Crous P.W."/>
            <person name="Fauchery L."/>
            <person name="Girlanda M."/>
            <person name="Hayes R."/>
            <person name="Keri Z."/>
            <person name="Labutti K."/>
            <person name="Lipzen A."/>
            <person name="Lombard V."/>
            <person name="Magnuson J."/>
            <person name="Maillard F."/>
            <person name="Morin E."/>
            <person name="Murat C."/>
            <person name="Nolan M."/>
            <person name="Ohm R."/>
            <person name="Pangilinan J."/>
            <person name="Pereira M."/>
            <person name="Perotto S."/>
            <person name="Peter M."/>
            <person name="Riley R."/>
            <person name="Sitrit Y."/>
            <person name="Stielow B."/>
            <person name="Szollosi G."/>
            <person name="Zifcakova L."/>
            <person name="Stursova M."/>
            <person name="Spatafora J.W."/>
            <person name="Tedersoo L."/>
            <person name="Vaario L.-M."/>
            <person name="Yamada A."/>
            <person name="Yan M."/>
            <person name="Wang P."/>
            <person name="Xu J."/>
            <person name="Bruns T."/>
            <person name="Baldrian P."/>
            <person name="Vilgalys R."/>
            <person name="Henrissat B."/>
            <person name="Grigoriev I.V."/>
            <person name="Hibbett D."/>
            <person name="Nagy L.G."/>
            <person name="Martin F.M."/>
        </authorList>
    </citation>
    <scope>NUCLEOTIDE SEQUENCE</scope>
    <source>
        <strain evidence="1">P2</strain>
    </source>
</reference>
<evidence type="ECO:0000313" key="1">
    <source>
        <dbReference type="EMBL" id="KAF9645337.1"/>
    </source>
</evidence>
<protein>
    <submittedName>
        <fullName evidence="1">Uncharacterized protein</fullName>
    </submittedName>
</protein>
<sequence length="112" mass="12532">TTVHNIRDLDRDEGAAMHAQLFEELIDWTEPQALDIPQDIELRSRGEASQERLAQEEREKTALGALYMSAVQIPDSPTEPPTIIPDDQVDSTIRHMITGPDVDSIFWSGPPP</sequence>